<protein>
    <submittedName>
        <fullName evidence="5">Coiled-coil domain-containing protein 50 isoform X1</fullName>
    </submittedName>
</protein>
<feature type="region of interest" description="Disordered" evidence="2">
    <location>
        <begin position="474"/>
        <end position="557"/>
    </location>
</feature>
<organism evidence="4 5">
    <name type="scientific">Pantherophis guttatus</name>
    <name type="common">Corn snake</name>
    <name type="synonym">Elaphe guttata</name>
    <dbReference type="NCBI Taxonomy" id="94885"/>
    <lineage>
        <taxon>Eukaryota</taxon>
        <taxon>Metazoa</taxon>
        <taxon>Chordata</taxon>
        <taxon>Craniata</taxon>
        <taxon>Vertebrata</taxon>
        <taxon>Euteleostomi</taxon>
        <taxon>Lepidosauria</taxon>
        <taxon>Squamata</taxon>
        <taxon>Bifurcata</taxon>
        <taxon>Unidentata</taxon>
        <taxon>Episquamata</taxon>
        <taxon>Toxicofera</taxon>
        <taxon>Serpentes</taxon>
        <taxon>Colubroidea</taxon>
        <taxon>Colubridae</taxon>
        <taxon>Colubrinae</taxon>
        <taxon>Pantherophis</taxon>
    </lineage>
</organism>
<feature type="compositionally biased region" description="Basic and acidic residues" evidence="2">
    <location>
        <begin position="374"/>
        <end position="383"/>
    </location>
</feature>
<feature type="compositionally biased region" description="Basic and acidic residues" evidence="2">
    <location>
        <begin position="245"/>
        <end position="260"/>
    </location>
</feature>
<feature type="compositionally biased region" description="Basic and acidic residues" evidence="2">
    <location>
        <begin position="474"/>
        <end position="494"/>
    </location>
</feature>
<evidence type="ECO:0000259" key="3">
    <source>
        <dbReference type="Pfam" id="PF15295"/>
    </source>
</evidence>
<feature type="domain" description="Coiled-coil" evidence="3">
    <location>
        <begin position="5"/>
        <end position="129"/>
    </location>
</feature>
<dbReference type="InterPro" id="IPR039303">
    <property type="entry name" value="CCDC50"/>
</dbReference>
<feature type="compositionally biased region" description="Basic and acidic residues" evidence="2">
    <location>
        <begin position="321"/>
        <end position="330"/>
    </location>
</feature>
<feature type="compositionally biased region" description="Acidic residues" evidence="2">
    <location>
        <begin position="235"/>
        <end position="244"/>
    </location>
</feature>
<feature type="compositionally biased region" description="Basic and acidic residues" evidence="2">
    <location>
        <begin position="391"/>
        <end position="402"/>
    </location>
</feature>
<evidence type="ECO:0000313" key="5">
    <source>
        <dbReference type="RefSeq" id="XP_060550409.1"/>
    </source>
</evidence>
<dbReference type="GeneID" id="117669828"/>
<evidence type="ECO:0000256" key="1">
    <source>
        <dbReference type="ARBA" id="ARBA00023054"/>
    </source>
</evidence>
<name>A0ABM3ZPV2_PANGU</name>
<evidence type="ECO:0000313" key="4">
    <source>
        <dbReference type="Proteomes" id="UP001652622"/>
    </source>
</evidence>
<accession>A0ABM3ZPV2</accession>
<feature type="compositionally biased region" description="Polar residues" evidence="2">
    <location>
        <begin position="533"/>
        <end position="546"/>
    </location>
</feature>
<feature type="compositionally biased region" description="Basic and acidic residues" evidence="2">
    <location>
        <begin position="501"/>
        <end position="517"/>
    </location>
</feature>
<feature type="compositionally biased region" description="Basic and acidic residues" evidence="2">
    <location>
        <begin position="215"/>
        <end position="226"/>
    </location>
</feature>
<dbReference type="PANTHER" id="PTHR22115:SF1">
    <property type="entry name" value="COILED-COIL DOMAIN-CONTAINING PROTEIN 50"/>
    <property type="match status" value="1"/>
</dbReference>
<dbReference type="InterPro" id="IPR029311">
    <property type="entry name" value="CCDC50_N"/>
</dbReference>
<keyword evidence="1" id="KW-0175">Coiled coil</keyword>
<evidence type="ECO:0000256" key="2">
    <source>
        <dbReference type="SAM" id="MobiDB-lite"/>
    </source>
</evidence>
<proteinExistence type="predicted"/>
<reference evidence="5" key="1">
    <citation type="submission" date="2025-08" db="UniProtKB">
        <authorList>
            <consortium name="RefSeq"/>
        </authorList>
    </citation>
    <scope>IDENTIFICATION</scope>
    <source>
        <tissue evidence="5">Blood</tissue>
    </source>
</reference>
<dbReference type="Proteomes" id="UP001652622">
    <property type="component" value="Unplaced"/>
</dbReference>
<gene>
    <name evidence="5" type="primary">CCDC50</name>
</gene>
<sequence>MAEVGIDRSKLPGVKEVCRDFAVREDHTLAHSLQEQEIEHHLATNIQRNRLVKHDLQMAKKLQEEEDRKARARLQEQHKNLEQQDCEIAQEIQVKLVIEAEEQRRQEEDDEDIARILQQKELQEEKRRKKLPPDPLRLAASEEAPCPENRDRLSGTPWEPGPKDPRPGSAEGQPPQTREPWRGPPLVPEGLDLETWESGEEAKKSKDGRRKNREKQRERKKDGHERPPRHRGPPEVEEEEEDEAPDRACSRPNRGQDKSRGPHLLVLDAEPPRASRGTRPRSHERPQRTPPPLVGQEEEWRSRHGSRGPRGQGERGPTPNGRERQAERRYGQSPSPNPDRGGLPHQEDRGSPRTPAHHAQHYDSDAAHRHRPRREAGEREPRGARASPTSHRREGRDGEGRRLRNPGTKPRGSKEDVYARPRVGASRDPEAYDAEIAWKLQEEELLASQVDRRAAQVAQDEEIARLLMAEEKKAYKKAKEREKKRPDQDWKQEPPESACGRSREGYDPHRGRSEKPTRAAPPLTKELDHPPGLTNQHNLAHQISKSESAHKGHPYKQ</sequence>
<dbReference type="Pfam" id="PF15295">
    <property type="entry name" value="CCDC50_N"/>
    <property type="match status" value="1"/>
</dbReference>
<feature type="compositionally biased region" description="Basic and acidic residues" evidence="2">
    <location>
        <begin position="412"/>
        <end position="430"/>
    </location>
</feature>
<feature type="region of interest" description="Disordered" evidence="2">
    <location>
        <begin position="124"/>
        <end position="430"/>
    </location>
</feature>
<dbReference type="PANTHER" id="PTHR22115">
    <property type="entry name" value="C3ORF6 PROTEIN-RELATED"/>
    <property type="match status" value="1"/>
</dbReference>
<keyword evidence="4" id="KW-1185">Reference proteome</keyword>
<dbReference type="RefSeq" id="XP_060550409.1">
    <property type="nucleotide sequence ID" value="XM_060694426.1"/>
</dbReference>